<sequence>MFVVMTVCVVAAGMLFLYSLPLYGPGNPLVLFVGREQRQVTDKPVQRLSYISSTTKRSRFVTISNSELIATNIRELTSSFPKKTCPTSSTTEKANVSTTPGKPFLPCDWNVYKIITRETRLQAVLHCNKTSADIVLREVNAYTTPVTTLTANDTSCLKRVIKDHCSDVSLRVPRVAHYVWFGDNSIPLYSFVSVLSVVRFLRPCLVLFHGDIIPSGIYWHALLQLVPNVIFVQRTRPRHIYGNVINVVEHSADVTRLQILIDYGGVYVDTDQYLLRPVDALLNHSVVIGTEVEGVKCGNGLIFSEPQAPFLKLWLASYVTFNDAKWGEHSTSLPYNMSRVFSHLVTVVDSFFRPNFEHIEPLYLNRSYDWSDLHALHLYYRFYFDYFRNYTRLDEQDNVIGDMTRYILFGSRDSCFEQGTTTS</sequence>
<gene>
    <name evidence="1" type="ORF">V1264_022049</name>
</gene>
<comment type="caution">
    <text evidence="1">The sequence shown here is derived from an EMBL/GenBank/DDBJ whole genome shotgun (WGS) entry which is preliminary data.</text>
</comment>
<dbReference type="InterPro" id="IPR007577">
    <property type="entry name" value="GlycoTrfase_DXD_sugar-bd_CS"/>
</dbReference>
<evidence type="ECO:0008006" key="3">
    <source>
        <dbReference type="Google" id="ProtNLM"/>
    </source>
</evidence>
<reference evidence="1 2" key="1">
    <citation type="submission" date="2024-02" db="EMBL/GenBank/DDBJ databases">
        <title>Chromosome-scale genome assembly of the rough periwinkle Littorina saxatilis.</title>
        <authorList>
            <person name="De Jode A."/>
            <person name="Faria R."/>
            <person name="Formenti G."/>
            <person name="Sims Y."/>
            <person name="Smith T.P."/>
            <person name="Tracey A."/>
            <person name="Wood J.M.D."/>
            <person name="Zagrodzka Z.B."/>
            <person name="Johannesson K."/>
            <person name="Butlin R.K."/>
            <person name="Leder E.H."/>
        </authorList>
    </citation>
    <scope>NUCLEOTIDE SEQUENCE [LARGE SCALE GENOMIC DNA]</scope>
    <source>
        <strain evidence="1">Snail1</strain>
        <tissue evidence="1">Muscle</tissue>
    </source>
</reference>
<dbReference type="Pfam" id="PF04488">
    <property type="entry name" value="Gly_transf_sug"/>
    <property type="match status" value="1"/>
</dbReference>
<proteinExistence type="predicted"/>
<dbReference type="Proteomes" id="UP001374579">
    <property type="component" value="Unassembled WGS sequence"/>
</dbReference>
<evidence type="ECO:0000313" key="2">
    <source>
        <dbReference type="Proteomes" id="UP001374579"/>
    </source>
</evidence>
<dbReference type="AlphaFoldDB" id="A0AAN9FX67"/>
<evidence type="ECO:0000313" key="1">
    <source>
        <dbReference type="EMBL" id="KAK7088082.1"/>
    </source>
</evidence>
<dbReference type="EMBL" id="JBAMIC010004070">
    <property type="protein sequence ID" value="KAK7088082.1"/>
    <property type="molecule type" value="Genomic_DNA"/>
</dbReference>
<name>A0AAN9FX67_9CAEN</name>
<dbReference type="InterPro" id="IPR029044">
    <property type="entry name" value="Nucleotide-diphossugar_trans"/>
</dbReference>
<accession>A0AAN9FX67</accession>
<organism evidence="1 2">
    <name type="scientific">Littorina saxatilis</name>
    <dbReference type="NCBI Taxonomy" id="31220"/>
    <lineage>
        <taxon>Eukaryota</taxon>
        <taxon>Metazoa</taxon>
        <taxon>Spiralia</taxon>
        <taxon>Lophotrochozoa</taxon>
        <taxon>Mollusca</taxon>
        <taxon>Gastropoda</taxon>
        <taxon>Caenogastropoda</taxon>
        <taxon>Littorinimorpha</taxon>
        <taxon>Littorinoidea</taxon>
        <taxon>Littorinidae</taxon>
        <taxon>Littorina</taxon>
    </lineage>
</organism>
<dbReference type="PANTHER" id="PTHR46830:SF1">
    <property type="entry name" value="ALPHA-1,4-N-ACETYLGLUCOSAMINYLTRANSFERASE"/>
    <property type="match status" value="1"/>
</dbReference>
<dbReference type="SUPFAM" id="SSF53448">
    <property type="entry name" value="Nucleotide-diphospho-sugar transferases"/>
    <property type="match status" value="1"/>
</dbReference>
<keyword evidence="2" id="KW-1185">Reference proteome</keyword>
<dbReference type="Gene3D" id="3.90.550.20">
    <property type="match status" value="1"/>
</dbReference>
<dbReference type="PANTHER" id="PTHR46830">
    <property type="entry name" value="TRANSFERASE, PUTATIVE-RELATED"/>
    <property type="match status" value="1"/>
</dbReference>
<protein>
    <recommendedName>
        <fullName evidence="3">Alpha-1,4-N-acetylglucosaminyltransferase</fullName>
    </recommendedName>
</protein>